<organism evidence="1 2">
    <name type="scientific">Fonsecaea multimorphosa CBS 102226</name>
    <dbReference type="NCBI Taxonomy" id="1442371"/>
    <lineage>
        <taxon>Eukaryota</taxon>
        <taxon>Fungi</taxon>
        <taxon>Dikarya</taxon>
        <taxon>Ascomycota</taxon>
        <taxon>Pezizomycotina</taxon>
        <taxon>Eurotiomycetes</taxon>
        <taxon>Chaetothyriomycetidae</taxon>
        <taxon>Chaetothyriales</taxon>
        <taxon>Herpotrichiellaceae</taxon>
        <taxon>Fonsecaea</taxon>
    </lineage>
</organism>
<keyword evidence="2" id="KW-1185">Reference proteome</keyword>
<protein>
    <submittedName>
        <fullName evidence="1">Uncharacterized protein</fullName>
    </submittedName>
</protein>
<dbReference type="EMBL" id="KN848074">
    <property type="protein sequence ID" value="KIX97545.1"/>
    <property type="molecule type" value="Genomic_DNA"/>
</dbReference>
<name>A0A0D2H6Q6_9EURO</name>
<proteinExistence type="predicted"/>
<evidence type="ECO:0000313" key="1">
    <source>
        <dbReference type="EMBL" id="KIX97545.1"/>
    </source>
</evidence>
<reference evidence="1 2" key="1">
    <citation type="submission" date="2015-01" db="EMBL/GenBank/DDBJ databases">
        <title>The Genome Sequence of Fonsecaea multimorphosa CBS 102226.</title>
        <authorList>
            <consortium name="The Broad Institute Genomics Platform"/>
            <person name="Cuomo C."/>
            <person name="de Hoog S."/>
            <person name="Gorbushina A."/>
            <person name="Stielow B."/>
            <person name="Teixiera M."/>
            <person name="Abouelleil A."/>
            <person name="Chapman S.B."/>
            <person name="Priest M."/>
            <person name="Young S.K."/>
            <person name="Wortman J."/>
            <person name="Nusbaum C."/>
            <person name="Birren B."/>
        </authorList>
    </citation>
    <scope>NUCLEOTIDE SEQUENCE [LARGE SCALE GENOMIC DNA]</scope>
    <source>
        <strain evidence="1 2">CBS 102226</strain>
    </source>
</reference>
<dbReference type="VEuPathDB" id="FungiDB:Z520_06997"/>
<dbReference type="RefSeq" id="XP_016631668.1">
    <property type="nucleotide sequence ID" value="XM_016777497.1"/>
</dbReference>
<dbReference type="Proteomes" id="UP000053411">
    <property type="component" value="Unassembled WGS sequence"/>
</dbReference>
<dbReference type="GeneID" id="27712743"/>
<accession>A0A0D2H6Q6</accession>
<gene>
    <name evidence="1" type="ORF">Z520_06997</name>
</gene>
<dbReference type="OrthoDB" id="4139103at2759"/>
<evidence type="ECO:0000313" key="2">
    <source>
        <dbReference type="Proteomes" id="UP000053411"/>
    </source>
</evidence>
<dbReference type="AlphaFoldDB" id="A0A0D2H6Q6"/>
<sequence>MTTVPPHRGAALCYDESRLKFYDSACRYNLPLNSDHWSTSGPPLFICLGYDIGDLFVPRLRAGDEDGCVCRYNLDANDHWEFVEAYGKCNHACTAEEFTCDGSLPVPVSTKSKEKRSSPLPPMHIAGEKRTSMAAPPVSVPWKATAVVATVLFCQLML</sequence>